<dbReference type="PANTHER" id="PTHR22950">
    <property type="entry name" value="AMINO ACID TRANSPORTER"/>
    <property type="match status" value="1"/>
</dbReference>
<dbReference type="EMBL" id="CAJVQB010014537">
    <property type="protein sequence ID" value="CAG8769033.1"/>
    <property type="molecule type" value="Genomic_DNA"/>
</dbReference>
<feature type="domain" description="Amino acid transporter transmembrane" evidence="9">
    <location>
        <begin position="269"/>
        <end position="433"/>
    </location>
</feature>
<feature type="transmembrane region" description="Helical" evidence="8">
    <location>
        <begin position="413"/>
        <end position="437"/>
    </location>
</feature>
<dbReference type="PANTHER" id="PTHR22950:SF458">
    <property type="entry name" value="SODIUM-COUPLED NEUTRAL AMINO ACID TRANSPORTER 11-RELATED"/>
    <property type="match status" value="1"/>
</dbReference>
<keyword evidence="4 8" id="KW-0812">Transmembrane</keyword>
<keyword evidence="5" id="KW-0029">Amino-acid transport</keyword>
<evidence type="ECO:0000256" key="1">
    <source>
        <dbReference type="ARBA" id="ARBA00004141"/>
    </source>
</evidence>
<feature type="transmembrane region" description="Helical" evidence="8">
    <location>
        <begin position="193"/>
        <end position="214"/>
    </location>
</feature>
<evidence type="ECO:0000313" key="11">
    <source>
        <dbReference type="Proteomes" id="UP000789901"/>
    </source>
</evidence>
<sequence>MARNSKNKDDSISLKFTTFGLKSSKEDNYTEEELMNAPLLSDNSRSEGISVIDETSDNAYSEEIDVARMPDYGGSIFSSFLNMANSIIGAGIIGLPYSFREAGIFTGIILLIGLTIIVDWTIRLLVLNAKLSGRNSYQEIMNYCFGKSGMIAISLFQFVFAFGGMCAFCVIIGDTIPEVIKSIFPGIVDIPVLYLFGKRNFVIIICTVFVSYPLALYRDISKLAKASGLALISMVIIVVAVVVEGPQVDPSLRGKEEGKWDFIKPDVFQPTMNRFAAVTHLSTFVSLLACLLMALSGYLVFTDRTQGDDFIINVARFCFGFNMFTTLPLELFVCREVINNYYFPYDPFNLLRHVIITTLLVGSAMAVSLLTDSLGVVLELTGGFSATALAYILPPACYLKLSSGKLWTLNKLPAILCVMFGILVMVLSTIFSIANIVSGWI</sequence>
<protein>
    <submittedName>
        <fullName evidence="10">21668_t:CDS:1</fullName>
    </submittedName>
</protein>
<feature type="transmembrane region" description="Helical" evidence="8">
    <location>
        <begin position="350"/>
        <end position="369"/>
    </location>
</feature>
<feature type="transmembrane region" description="Helical" evidence="8">
    <location>
        <begin position="275"/>
        <end position="301"/>
    </location>
</feature>
<feature type="transmembrane region" description="Helical" evidence="8">
    <location>
        <begin position="313"/>
        <end position="338"/>
    </location>
</feature>
<keyword evidence="11" id="KW-1185">Reference proteome</keyword>
<organism evidence="10 11">
    <name type="scientific">Gigaspora margarita</name>
    <dbReference type="NCBI Taxonomy" id="4874"/>
    <lineage>
        <taxon>Eukaryota</taxon>
        <taxon>Fungi</taxon>
        <taxon>Fungi incertae sedis</taxon>
        <taxon>Mucoromycota</taxon>
        <taxon>Glomeromycotina</taxon>
        <taxon>Glomeromycetes</taxon>
        <taxon>Diversisporales</taxon>
        <taxon>Gigasporaceae</taxon>
        <taxon>Gigaspora</taxon>
    </lineage>
</organism>
<dbReference type="Proteomes" id="UP000789901">
    <property type="component" value="Unassembled WGS sequence"/>
</dbReference>
<feature type="transmembrane region" description="Helical" evidence="8">
    <location>
        <begin position="226"/>
        <end position="243"/>
    </location>
</feature>
<evidence type="ECO:0000259" key="9">
    <source>
        <dbReference type="Pfam" id="PF01490"/>
    </source>
</evidence>
<evidence type="ECO:0000256" key="8">
    <source>
        <dbReference type="SAM" id="Phobius"/>
    </source>
</evidence>
<accession>A0ABN7VG32</accession>
<proteinExistence type="inferred from homology"/>
<feature type="domain" description="Amino acid transporter transmembrane" evidence="9">
    <location>
        <begin position="74"/>
        <end position="243"/>
    </location>
</feature>
<comment type="subcellular location">
    <subcellularLocation>
        <location evidence="1">Membrane</location>
        <topology evidence="1">Multi-pass membrane protein</topology>
    </subcellularLocation>
</comment>
<name>A0ABN7VG32_GIGMA</name>
<evidence type="ECO:0000256" key="5">
    <source>
        <dbReference type="ARBA" id="ARBA00022970"/>
    </source>
</evidence>
<keyword evidence="6 8" id="KW-1133">Transmembrane helix</keyword>
<keyword evidence="7 8" id="KW-0472">Membrane</keyword>
<evidence type="ECO:0000256" key="3">
    <source>
        <dbReference type="ARBA" id="ARBA00022448"/>
    </source>
</evidence>
<reference evidence="10 11" key="1">
    <citation type="submission" date="2021-06" db="EMBL/GenBank/DDBJ databases">
        <authorList>
            <person name="Kallberg Y."/>
            <person name="Tangrot J."/>
            <person name="Rosling A."/>
        </authorList>
    </citation>
    <scope>NUCLEOTIDE SEQUENCE [LARGE SCALE GENOMIC DNA]</scope>
    <source>
        <strain evidence="10 11">120-4 pot B 10/14</strain>
    </source>
</reference>
<gene>
    <name evidence="10" type="ORF">GMARGA_LOCUS18318</name>
</gene>
<evidence type="ECO:0000256" key="2">
    <source>
        <dbReference type="ARBA" id="ARBA00008066"/>
    </source>
</evidence>
<feature type="transmembrane region" description="Helical" evidence="8">
    <location>
        <begin position="103"/>
        <end position="127"/>
    </location>
</feature>
<feature type="transmembrane region" description="Helical" evidence="8">
    <location>
        <begin position="76"/>
        <end position="97"/>
    </location>
</feature>
<evidence type="ECO:0000256" key="6">
    <source>
        <dbReference type="ARBA" id="ARBA00022989"/>
    </source>
</evidence>
<evidence type="ECO:0000256" key="4">
    <source>
        <dbReference type="ARBA" id="ARBA00022692"/>
    </source>
</evidence>
<evidence type="ECO:0000256" key="7">
    <source>
        <dbReference type="ARBA" id="ARBA00023136"/>
    </source>
</evidence>
<comment type="caution">
    <text evidence="10">The sequence shown here is derived from an EMBL/GenBank/DDBJ whole genome shotgun (WGS) entry which is preliminary data.</text>
</comment>
<dbReference type="InterPro" id="IPR013057">
    <property type="entry name" value="AA_transpt_TM"/>
</dbReference>
<dbReference type="Pfam" id="PF01490">
    <property type="entry name" value="Aa_trans"/>
    <property type="match status" value="2"/>
</dbReference>
<feature type="transmembrane region" description="Helical" evidence="8">
    <location>
        <begin position="148"/>
        <end position="173"/>
    </location>
</feature>
<comment type="similarity">
    <text evidence="2">Belongs to the amino acid/polyamine transporter 2 family.</text>
</comment>
<feature type="transmembrane region" description="Helical" evidence="8">
    <location>
        <begin position="376"/>
        <end position="393"/>
    </location>
</feature>
<keyword evidence="3" id="KW-0813">Transport</keyword>
<evidence type="ECO:0000313" key="10">
    <source>
        <dbReference type="EMBL" id="CAG8769033.1"/>
    </source>
</evidence>